<reference evidence="3 4" key="1">
    <citation type="submission" date="2024-09" db="EMBL/GenBank/DDBJ databases">
        <title>Chromosome-scale assembly of Riccia sorocarpa.</title>
        <authorList>
            <person name="Paukszto L."/>
        </authorList>
    </citation>
    <scope>NUCLEOTIDE SEQUENCE [LARGE SCALE GENOMIC DNA]</scope>
    <source>
        <strain evidence="3">LP-2024</strain>
        <tissue evidence="3">Aerial parts of the thallus</tissue>
    </source>
</reference>
<dbReference type="EMBL" id="JBJQOH010000006">
    <property type="protein sequence ID" value="KAL3683453.1"/>
    <property type="molecule type" value="Genomic_DNA"/>
</dbReference>
<dbReference type="InterPro" id="IPR018851">
    <property type="entry name" value="Borealin_N"/>
</dbReference>
<organism evidence="3 4">
    <name type="scientific">Riccia sorocarpa</name>
    <dbReference type="NCBI Taxonomy" id="122646"/>
    <lineage>
        <taxon>Eukaryota</taxon>
        <taxon>Viridiplantae</taxon>
        <taxon>Streptophyta</taxon>
        <taxon>Embryophyta</taxon>
        <taxon>Marchantiophyta</taxon>
        <taxon>Marchantiopsida</taxon>
        <taxon>Marchantiidae</taxon>
        <taxon>Marchantiales</taxon>
        <taxon>Ricciaceae</taxon>
        <taxon>Riccia</taxon>
    </lineage>
</organism>
<evidence type="ECO:0000259" key="2">
    <source>
        <dbReference type="Pfam" id="PF10444"/>
    </source>
</evidence>
<gene>
    <name evidence="3" type="ORF">R1sor_001475</name>
</gene>
<keyword evidence="4" id="KW-1185">Reference proteome</keyword>
<name>A0ABD3GWX4_9MARC</name>
<feature type="compositionally biased region" description="Polar residues" evidence="1">
    <location>
        <begin position="47"/>
        <end position="56"/>
    </location>
</feature>
<accession>A0ABD3GWX4</accession>
<dbReference type="Proteomes" id="UP001633002">
    <property type="component" value="Unassembled WGS sequence"/>
</dbReference>
<dbReference type="Pfam" id="PF10444">
    <property type="entry name" value="Nbl1_Borealin_N"/>
    <property type="match status" value="1"/>
</dbReference>
<evidence type="ECO:0000313" key="4">
    <source>
        <dbReference type="Proteomes" id="UP001633002"/>
    </source>
</evidence>
<protein>
    <recommendedName>
        <fullName evidence="2">Borealin N-terminal domain-containing protein</fullName>
    </recommendedName>
</protein>
<evidence type="ECO:0000256" key="1">
    <source>
        <dbReference type="SAM" id="MobiDB-lite"/>
    </source>
</evidence>
<sequence length="278" mass="29968">MAGRSRGKSRKVVPLAESNLNAAGAPRSYSITPEEVSMGKQRPVRTEQANGANTPTDLPCPVVKDHDADKAFKAKQIIEVLETAVEARKETIKAIAAAQLTAIHSTLDRLLEAIPEAEQNMPLSEYLKKHCPNLVARQREDGTIRLERVSPAAASEDSYPSYCTPAFGMKPQVCAGEELSWTEYEAKLRALGHIDGLSPSAGAISIQDSAMGSFTGLSRGVTSATKTRNPREGEVLVSLNGSPLGRFTPGPSFNNVTSIRRSSRKVTRSAIKDSIRKL</sequence>
<dbReference type="AlphaFoldDB" id="A0ABD3GWX4"/>
<feature type="region of interest" description="Disordered" evidence="1">
    <location>
        <begin position="1"/>
        <end position="62"/>
    </location>
</feature>
<comment type="caution">
    <text evidence="3">The sequence shown here is derived from an EMBL/GenBank/DDBJ whole genome shotgun (WGS) entry which is preliminary data.</text>
</comment>
<proteinExistence type="predicted"/>
<evidence type="ECO:0000313" key="3">
    <source>
        <dbReference type="EMBL" id="KAL3683453.1"/>
    </source>
</evidence>
<feature type="compositionally biased region" description="Basic residues" evidence="1">
    <location>
        <begin position="1"/>
        <end position="11"/>
    </location>
</feature>
<feature type="domain" description="Borealin N-terminal" evidence="2">
    <location>
        <begin position="75"/>
        <end position="129"/>
    </location>
</feature>